<gene>
    <name evidence="4" type="ORF">DWE98_10800</name>
</gene>
<dbReference type="SUPFAM" id="SSF53474">
    <property type="entry name" value="alpha/beta-Hydrolases"/>
    <property type="match status" value="1"/>
</dbReference>
<dbReference type="EMBL" id="QQTP01000004">
    <property type="protein sequence ID" value="RDJ26302.1"/>
    <property type="molecule type" value="Genomic_DNA"/>
</dbReference>
<feature type="signal peptide" evidence="3">
    <location>
        <begin position="1"/>
        <end position="38"/>
    </location>
</feature>
<evidence type="ECO:0000256" key="3">
    <source>
        <dbReference type="SAM" id="SignalP"/>
    </source>
</evidence>
<accession>A0A370L959</accession>
<sequence>MRGAVQDRARGRSLGMAAGLRFTVALAAVLALSGPALAQQPKPVDSCPTEGGCQVEGGHYRIILPQQAASGQRSGAIMYFHGYQGSAEETVADQALVAVAQRLGVALIAMDGMGHSWSFPGSPAHNRDEFAYVGHVLDDVSGRFPVDPGRIMASGFSQGGSMVWYLACRMPQRFAAFAPIAGAFWEPLPHDCTGPRPNLIHVHGTSDTTVPLAGRSLRFGYRQGDVFKSLAILAPGGCTAPWAAEVQRAAPPETLTCRLATDCGGPARLELCLHAGGHMADPAWVERAWSLAMPISAPAATAGAKLNFP</sequence>
<name>A0A370L959_9HYPH</name>
<dbReference type="GO" id="GO:0016787">
    <property type="term" value="F:hydrolase activity"/>
    <property type="evidence" value="ECO:0007669"/>
    <property type="project" value="UniProtKB-KW"/>
</dbReference>
<dbReference type="AlphaFoldDB" id="A0A370L959"/>
<dbReference type="InterPro" id="IPR029058">
    <property type="entry name" value="AB_hydrolase_fold"/>
</dbReference>
<keyword evidence="2 4" id="KW-0378">Hydrolase</keyword>
<keyword evidence="1 3" id="KW-0732">Signal</keyword>
<evidence type="ECO:0000256" key="1">
    <source>
        <dbReference type="ARBA" id="ARBA00022729"/>
    </source>
</evidence>
<dbReference type="OrthoDB" id="9805640at2"/>
<comment type="caution">
    <text evidence="4">The sequence shown here is derived from an EMBL/GenBank/DDBJ whole genome shotgun (WGS) entry which is preliminary data.</text>
</comment>
<dbReference type="PANTHER" id="PTHR43037:SF5">
    <property type="entry name" value="FERULOYL ESTERASE"/>
    <property type="match status" value="1"/>
</dbReference>
<evidence type="ECO:0000256" key="2">
    <source>
        <dbReference type="ARBA" id="ARBA00022801"/>
    </source>
</evidence>
<dbReference type="InterPro" id="IPR000801">
    <property type="entry name" value="Esterase-like"/>
</dbReference>
<dbReference type="InterPro" id="IPR050955">
    <property type="entry name" value="Plant_Biomass_Hydrol_Est"/>
</dbReference>
<evidence type="ECO:0000313" key="4">
    <source>
        <dbReference type="EMBL" id="RDJ26302.1"/>
    </source>
</evidence>
<feature type="chain" id="PRO_5030068503" evidence="3">
    <location>
        <begin position="39"/>
        <end position="309"/>
    </location>
</feature>
<dbReference type="PANTHER" id="PTHR43037">
    <property type="entry name" value="UNNAMED PRODUCT-RELATED"/>
    <property type="match status" value="1"/>
</dbReference>
<dbReference type="Proteomes" id="UP000255207">
    <property type="component" value="Unassembled WGS sequence"/>
</dbReference>
<evidence type="ECO:0000313" key="5">
    <source>
        <dbReference type="Proteomes" id="UP000255207"/>
    </source>
</evidence>
<keyword evidence="5" id="KW-1185">Reference proteome</keyword>
<proteinExistence type="predicted"/>
<protein>
    <submittedName>
        <fullName evidence="4">Alpha/beta fold hydrolase</fullName>
    </submittedName>
</protein>
<dbReference type="Gene3D" id="3.40.50.1820">
    <property type="entry name" value="alpha/beta hydrolase"/>
    <property type="match status" value="1"/>
</dbReference>
<dbReference type="Pfam" id="PF00756">
    <property type="entry name" value="Esterase"/>
    <property type="match status" value="1"/>
</dbReference>
<reference evidence="5" key="1">
    <citation type="submission" date="2018-07" db="EMBL/GenBank/DDBJ databases">
        <authorList>
            <person name="Safronova V.I."/>
            <person name="Chirak E.R."/>
            <person name="Sazanova A.L."/>
        </authorList>
    </citation>
    <scope>NUCLEOTIDE SEQUENCE [LARGE SCALE GENOMIC DNA]</scope>
    <source>
        <strain evidence="5">RCAM04685</strain>
    </source>
</reference>
<organism evidence="4 5">
    <name type="scientific">Bosea caraganae</name>
    <dbReference type="NCBI Taxonomy" id="2763117"/>
    <lineage>
        <taxon>Bacteria</taxon>
        <taxon>Pseudomonadati</taxon>
        <taxon>Pseudomonadota</taxon>
        <taxon>Alphaproteobacteria</taxon>
        <taxon>Hyphomicrobiales</taxon>
        <taxon>Boseaceae</taxon>
        <taxon>Bosea</taxon>
    </lineage>
</organism>